<evidence type="ECO:0000313" key="1">
    <source>
        <dbReference type="EMBL" id="KKN20850.1"/>
    </source>
</evidence>
<comment type="caution">
    <text evidence="1">The sequence shown here is derived from an EMBL/GenBank/DDBJ whole genome shotgun (WGS) entry which is preliminary data.</text>
</comment>
<gene>
    <name evidence="1" type="ORF">LCGC14_0931300</name>
</gene>
<dbReference type="EMBL" id="LAZR01003202">
    <property type="protein sequence ID" value="KKN20850.1"/>
    <property type="molecule type" value="Genomic_DNA"/>
</dbReference>
<name>A0A0F9NMZ5_9ZZZZ</name>
<proteinExistence type="predicted"/>
<protein>
    <submittedName>
        <fullName evidence="1">Uncharacterized protein</fullName>
    </submittedName>
</protein>
<reference evidence="1" key="1">
    <citation type="journal article" date="2015" name="Nature">
        <title>Complex archaea that bridge the gap between prokaryotes and eukaryotes.</title>
        <authorList>
            <person name="Spang A."/>
            <person name="Saw J.H."/>
            <person name="Jorgensen S.L."/>
            <person name="Zaremba-Niedzwiedzka K."/>
            <person name="Martijn J."/>
            <person name="Lind A.E."/>
            <person name="van Eijk R."/>
            <person name="Schleper C."/>
            <person name="Guy L."/>
            <person name="Ettema T.J."/>
        </authorList>
    </citation>
    <scope>NUCLEOTIDE SEQUENCE</scope>
</reference>
<dbReference type="AlphaFoldDB" id="A0A0F9NMZ5"/>
<organism evidence="1">
    <name type="scientific">marine sediment metagenome</name>
    <dbReference type="NCBI Taxonomy" id="412755"/>
    <lineage>
        <taxon>unclassified sequences</taxon>
        <taxon>metagenomes</taxon>
        <taxon>ecological metagenomes</taxon>
    </lineage>
</organism>
<sequence length="78" mass="9229">MTSFKNTIILSLYKTVFKRKITRKDINELKSFHWVMEFPLLYLKRKKPFVILVGSPPYGREVLIEMEKSILTSYKTSG</sequence>
<accession>A0A0F9NMZ5</accession>